<dbReference type="RefSeq" id="WP_089909047.1">
    <property type="nucleotide sequence ID" value="NZ_FOFV01000001.1"/>
</dbReference>
<proteinExistence type="predicted"/>
<dbReference type="Pfam" id="PF14082">
    <property type="entry name" value="SduA_C"/>
    <property type="match status" value="1"/>
</dbReference>
<organism evidence="3 4">
    <name type="scientific">Lentzea albida</name>
    <dbReference type="NCBI Taxonomy" id="65499"/>
    <lineage>
        <taxon>Bacteria</taxon>
        <taxon>Bacillati</taxon>
        <taxon>Actinomycetota</taxon>
        <taxon>Actinomycetes</taxon>
        <taxon>Pseudonocardiales</taxon>
        <taxon>Pseudonocardiaceae</taxon>
        <taxon>Lentzea</taxon>
    </lineage>
</organism>
<feature type="domain" description="Shedu protein SduA N-terminal" evidence="2">
    <location>
        <begin position="11"/>
        <end position="112"/>
    </location>
</feature>
<evidence type="ECO:0000259" key="1">
    <source>
        <dbReference type="Pfam" id="PF14082"/>
    </source>
</evidence>
<gene>
    <name evidence="3" type="ORF">SAMN04488000_101642</name>
</gene>
<name>A0A1H9BRD6_9PSEU</name>
<evidence type="ECO:0008006" key="5">
    <source>
        <dbReference type="Google" id="ProtNLM"/>
    </source>
</evidence>
<dbReference type="Proteomes" id="UP000199503">
    <property type="component" value="Unassembled WGS sequence"/>
</dbReference>
<keyword evidence="4" id="KW-1185">Reference proteome</keyword>
<dbReference type="InterPro" id="IPR025359">
    <property type="entry name" value="SduA_C"/>
</dbReference>
<evidence type="ECO:0000313" key="4">
    <source>
        <dbReference type="Proteomes" id="UP000199503"/>
    </source>
</evidence>
<dbReference type="OrthoDB" id="3672974at2"/>
<dbReference type="AlphaFoldDB" id="A0A1H9BRD6"/>
<accession>A0A1H9BRD6</accession>
<evidence type="ECO:0000313" key="3">
    <source>
        <dbReference type="EMBL" id="SEP91367.1"/>
    </source>
</evidence>
<feature type="domain" description="Shedu protein SduA C-terminal" evidence="1">
    <location>
        <begin position="195"/>
        <end position="355"/>
    </location>
</feature>
<dbReference type="EMBL" id="FOFV01000001">
    <property type="protein sequence ID" value="SEP91367.1"/>
    <property type="molecule type" value="Genomic_DNA"/>
</dbReference>
<protein>
    <recommendedName>
        <fullName evidence="5">DUF4263 domain-containing protein</fullName>
    </recommendedName>
</protein>
<reference evidence="4" key="1">
    <citation type="submission" date="2016-10" db="EMBL/GenBank/DDBJ databases">
        <authorList>
            <person name="Varghese N."/>
            <person name="Submissions S."/>
        </authorList>
    </citation>
    <scope>NUCLEOTIDE SEQUENCE [LARGE SCALE GENOMIC DNA]</scope>
    <source>
        <strain evidence="4">DSM 44437</strain>
    </source>
</reference>
<evidence type="ECO:0000259" key="2">
    <source>
        <dbReference type="Pfam" id="PF21407"/>
    </source>
</evidence>
<dbReference type="InterPro" id="IPR048396">
    <property type="entry name" value="SduA_N"/>
</dbReference>
<sequence>MSGVGKIEINSTSTSTADVTPVVLRPGTLTRLVFKPILVKNEQDEAASVSGELTYQKKLKSDEWEDVDSINLQTLKAGENVRIALKSGEVLKMYQCLSALYEHMRANGVEYGTKHLIPIEESSGLSAVLEMIAGFPDQDAIMGVLDWLKNRDVGAVATALGANEGTLVSHLAVATGVARLRAFVQEAEENLANPEESFWQDLLVRNSWALGQLYSYPVVILQDQAYLGGKAVDSRGGNVADFLYKNDLTDNALIVEIKTPTARLTGDRTYRNNAYACTKELAGAVQQVLQDLSTLRASYGALHQDREPEFRIFSPRLLLVIGNLAHEGDIDRKRSFELFRNGLHEVDIVTFDELVAKAKLLLALFEEAF</sequence>
<dbReference type="Pfam" id="PF21407">
    <property type="entry name" value="SduA_N"/>
    <property type="match status" value="1"/>
</dbReference>